<sequence length="81" mass="9522">MVSTEIDPARVNGYEDEYLAVLWHVAQINPAPFGDREAGELTERIGREIIRRWLWSHQDRDHDFEQLRQLGSWRGGTFVLN</sequence>
<reference evidence="1 2" key="1">
    <citation type="submission" date="2019-09" db="EMBL/GenBank/DDBJ databases">
        <title>Actinomadura physcomitrii sp. nov., a novel actinomycete isolated from moss [Physcomitrium sphaericum (Ludw) Fuernr].</title>
        <authorList>
            <person name="Zhuang X."/>
            <person name="Liu C."/>
        </authorList>
    </citation>
    <scope>NUCLEOTIDE SEQUENCE [LARGE SCALE GENOMIC DNA]</scope>
    <source>
        <strain evidence="1 2">HMC1</strain>
    </source>
</reference>
<accession>A0A6H9YUC5</accession>
<evidence type="ECO:0000313" key="1">
    <source>
        <dbReference type="EMBL" id="KAB2351894.1"/>
    </source>
</evidence>
<dbReference type="OrthoDB" id="6059108at2"/>
<dbReference type="Proteomes" id="UP000468735">
    <property type="component" value="Unassembled WGS sequence"/>
</dbReference>
<gene>
    <name evidence="1" type="ORF">F8566_05085</name>
</gene>
<name>A0A6H9YUC5_9ACTN</name>
<evidence type="ECO:0000313" key="2">
    <source>
        <dbReference type="Proteomes" id="UP000468735"/>
    </source>
</evidence>
<proteinExistence type="predicted"/>
<protein>
    <submittedName>
        <fullName evidence="1">Uncharacterized protein</fullName>
    </submittedName>
</protein>
<dbReference type="AlphaFoldDB" id="A0A6H9YUC5"/>
<dbReference type="EMBL" id="WBMT01000002">
    <property type="protein sequence ID" value="KAB2351894.1"/>
    <property type="molecule type" value="Genomic_DNA"/>
</dbReference>
<comment type="caution">
    <text evidence="1">The sequence shown here is derived from an EMBL/GenBank/DDBJ whole genome shotgun (WGS) entry which is preliminary data.</text>
</comment>
<keyword evidence="2" id="KW-1185">Reference proteome</keyword>
<organism evidence="1 2">
    <name type="scientific">Actinomadura rudentiformis</name>
    <dbReference type="NCBI Taxonomy" id="359158"/>
    <lineage>
        <taxon>Bacteria</taxon>
        <taxon>Bacillati</taxon>
        <taxon>Actinomycetota</taxon>
        <taxon>Actinomycetes</taxon>
        <taxon>Streptosporangiales</taxon>
        <taxon>Thermomonosporaceae</taxon>
        <taxon>Actinomadura</taxon>
    </lineage>
</organism>